<keyword evidence="1" id="KW-0732">Signal</keyword>
<name>A0AAN7W3X2_9PEZI</name>
<gene>
    <name evidence="2" type="ORF">LTR97_010634</name>
</gene>
<evidence type="ECO:0000313" key="3">
    <source>
        <dbReference type="Proteomes" id="UP001310594"/>
    </source>
</evidence>
<protein>
    <submittedName>
        <fullName evidence="2">Uncharacterized protein</fullName>
    </submittedName>
</protein>
<organism evidence="2 3">
    <name type="scientific">Elasticomyces elasticus</name>
    <dbReference type="NCBI Taxonomy" id="574655"/>
    <lineage>
        <taxon>Eukaryota</taxon>
        <taxon>Fungi</taxon>
        <taxon>Dikarya</taxon>
        <taxon>Ascomycota</taxon>
        <taxon>Pezizomycotina</taxon>
        <taxon>Dothideomycetes</taxon>
        <taxon>Dothideomycetidae</taxon>
        <taxon>Mycosphaerellales</taxon>
        <taxon>Teratosphaeriaceae</taxon>
        <taxon>Elasticomyces</taxon>
    </lineage>
</organism>
<proteinExistence type="predicted"/>
<sequence>MSPQIAYLLAVLAAAGLSSSMAIEKRGFGFNTDCDGAANPVWDDCTWIWNHKIAKLIKTNPNYEFTFPGMPNAPFLLWKHHNCSLSVNTGDGQPLPFYYVTAAVNTLMDQCEPNGAGGTATVANQHEGSHANFWVTIEAGDQTPTRKQKRDPTWENAFTIHHSAPKQYRQLVQDALPGGSSWTLTKDDTQTNSLQTSASVSADVFEIFTAEMSVQYTHDETVTTTSTETIPNHCKDNQMGTLWWYPLFTRYHGGFLGGGPSPVDIYVPETRPAVPGTKGPPSAAGRYQVVCSG</sequence>
<feature type="signal peptide" evidence="1">
    <location>
        <begin position="1"/>
        <end position="20"/>
    </location>
</feature>
<reference evidence="2" key="1">
    <citation type="submission" date="2023-08" db="EMBL/GenBank/DDBJ databases">
        <title>Black Yeasts Isolated from many extreme environments.</title>
        <authorList>
            <person name="Coleine C."/>
            <person name="Stajich J.E."/>
            <person name="Selbmann L."/>
        </authorList>
    </citation>
    <scope>NUCLEOTIDE SEQUENCE</scope>
    <source>
        <strain evidence="2">CCFEE 5810</strain>
    </source>
</reference>
<accession>A0AAN7W3X2</accession>
<dbReference type="AlphaFoldDB" id="A0AAN7W3X2"/>
<feature type="chain" id="PRO_5042814699" evidence="1">
    <location>
        <begin position="21"/>
        <end position="293"/>
    </location>
</feature>
<dbReference type="Proteomes" id="UP001310594">
    <property type="component" value="Unassembled WGS sequence"/>
</dbReference>
<dbReference type="EMBL" id="JAVRQU010000018">
    <property type="protein sequence ID" value="KAK5693158.1"/>
    <property type="molecule type" value="Genomic_DNA"/>
</dbReference>
<evidence type="ECO:0000313" key="2">
    <source>
        <dbReference type="EMBL" id="KAK5693158.1"/>
    </source>
</evidence>
<evidence type="ECO:0000256" key="1">
    <source>
        <dbReference type="SAM" id="SignalP"/>
    </source>
</evidence>
<comment type="caution">
    <text evidence="2">The sequence shown here is derived from an EMBL/GenBank/DDBJ whole genome shotgun (WGS) entry which is preliminary data.</text>
</comment>